<dbReference type="Proteomes" id="UP001229421">
    <property type="component" value="Unassembled WGS sequence"/>
</dbReference>
<organism evidence="1 2">
    <name type="scientific">Tagetes erecta</name>
    <name type="common">African marigold</name>
    <dbReference type="NCBI Taxonomy" id="13708"/>
    <lineage>
        <taxon>Eukaryota</taxon>
        <taxon>Viridiplantae</taxon>
        <taxon>Streptophyta</taxon>
        <taxon>Embryophyta</taxon>
        <taxon>Tracheophyta</taxon>
        <taxon>Spermatophyta</taxon>
        <taxon>Magnoliopsida</taxon>
        <taxon>eudicotyledons</taxon>
        <taxon>Gunneridae</taxon>
        <taxon>Pentapetalae</taxon>
        <taxon>asterids</taxon>
        <taxon>campanulids</taxon>
        <taxon>Asterales</taxon>
        <taxon>Asteraceae</taxon>
        <taxon>Asteroideae</taxon>
        <taxon>Heliantheae alliance</taxon>
        <taxon>Tageteae</taxon>
        <taxon>Tagetes</taxon>
    </lineage>
</organism>
<evidence type="ECO:0000313" key="2">
    <source>
        <dbReference type="Proteomes" id="UP001229421"/>
    </source>
</evidence>
<accession>A0AAD8NEG7</accession>
<proteinExistence type="predicted"/>
<dbReference type="AlphaFoldDB" id="A0AAD8NEG7"/>
<sequence length="139" mass="16045">MGHSIMMWFDWWLGGEPVCNRFPDLFALEKQKACMICSWYEMDDEEVKWSLNWKRAPNPGVEEAQLQLLKGLLADFKPGAAAEQWTPVDLDPLLAVWAVIWRIHCQGVGVFVGLNRTSVDLDPFSWSHWVPLKVRGFIK</sequence>
<protein>
    <recommendedName>
        <fullName evidence="3">Reverse transcriptase zinc-binding domain-containing protein</fullName>
    </recommendedName>
</protein>
<name>A0AAD8NEG7_TARER</name>
<keyword evidence="2" id="KW-1185">Reference proteome</keyword>
<gene>
    <name evidence="1" type="ORF">QVD17_38670</name>
</gene>
<comment type="caution">
    <text evidence="1">The sequence shown here is derived from an EMBL/GenBank/DDBJ whole genome shotgun (WGS) entry which is preliminary data.</text>
</comment>
<reference evidence="1" key="1">
    <citation type="journal article" date="2023" name="bioRxiv">
        <title>Improved chromosome-level genome assembly for marigold (Tagetes erecta).</title>
        <authorList>
            <person name="Jiang F."/>
            <person name="Yuan L."/>
            <person name="Wang S."/>
            <person name="Wang H."/>
            <person name="Xu D."/>
            <person name="Wang A."/>
            <person name="Fan W."/>
        </authorList>
    </citation>
    <scope>NUCLEOTIDE SEQUENCE</scope>
    <source>
        <strain evidence="1">WSJ</strain>
        <tissue evidence="1">Leaf</tissue>
    </source>
</reference>
<evidence type="ECO:0000313" key="1">
    <source>
        <dbReference type="EMBL" id="KAK1407059.1"/>
    </source>
</evidence>
<dbReference type="EMBL" id="JAUHHV010000011">
    <property type="protein sequence ID" value="KAK1407059.1"/>
    <property type="molecule type" value="Genomic_DNA"/>
</dbReference>
<evidence type="ECO:0008006" key="3">
    <source>
        <dbReference type="Google" id="ProtNLM"/>
    </source>
</evidence>